<reference evidence="2 3" key="1">
    <citation type="journal article" date="2020" name="bioRxiv">
        <title>Sequence and annotation of 42 cannabis genomes reveals extensive copy number variation in cannabinoid synthesis and pathogen resistance genes.</title>
        <authorList>
            <person name="Mckernan K.J."/>
            <person name="Helbert Y."/>
            <person name="Kane L.T."/>
            <person name="Ebling H."/>
            <person name="Zhang L."/>
            <person name="Liu B."/>
            <person name="Eaton Z."/>
            <person name="Mclaughlin S."/>
            <person name="Kingan S."/>
            <person name="Baybayan P."/>
            <person name="Concepcion G."/>
            <person name="Jordan M."/>
            <person name="Riva A."/>
            <person name="Barbazuk W."/>
            <person name="Harkins T."/>
        </authorList>
    </citation>
    <scope>NUCLEOTIDE SEQUENCE [LARGE SCALE GENOMIC DNA]</scope>
    <source>
        <strain evidence="3">cv. Jamaican Lion 4</strain>
        <tissue evidence="2">Leaf</tissue>
    </source>
</reference>
<evidence type="ECO:0000259" key="1">
    <source>
        <dbReference type="Pfam" id="PF02298"/>
    </source>
</evidence>
<dbReference type="SUPFAM" id="SSF49503">
    <property type="entry name" value="Cupredoxins"/>
    <property type="match status" value="1"/>
</dbReference>
<dbReference type="InterPro" id="IPR008972">
    <property type="entry name" value="Cupredoxin"/>
</dbReference>
<dbReference type="Pfam" id="PF02298">
    <property type="entry name" value="Cu_bind_like"/>
    <property type="match status" value="1"/>
</dbReference>
<dbReference type="Proteomes" id="UP000583929">
    <property type="component" value="Unassembled WGS sequence"/>
</dbReference>
<evidence type="ECO:0000313" key="3">
    <source>
        <dbReference type="Proteomes" id="UP000583929"/>
    </source>
</evidence>
<dbReference type="GO" id="GO:0009055">
    <property type="term" value="F:electron transfer activity"/>
    <property type="evidence" value="ECO:0007669"/>
    <property type="project" value="InterPro"/>
</dbReference>
<accession>A0A7J6DQH7</accession>
<feature type="domain" description="Phytocyanin" evidence="1">
    <location>
        <begin position="69"/>
        <end position="118"/>
    </location>
</feature>
<dbReference type="Gene3D" id="2.60.40.420">
    <property type="entry name" value="Cupredoxins - blue copper proteins"/>
    <property type="match status" value="1"/>
</dbReference>
<sequence>MKTSTTTIQEDEACKAGKSEYCNGHRSLVLIMMIIGQSVVLTSAKHVVAFRTGGWTFGVACNWPGNGKCFKYSPQHHNVVRVYKSWLPELHGSRRCSSYSSGNDNIKLVKGQNYFICTILTIALLELD</sequence>
<protein>
    <recommendedName>
        <fullName evidence="1">Phytocyanin domain-containing protein</fullName>
    </recommendedName>
</protein>
<name>A0A7J6DQH7_CANSA</name>
<organism evidence="2 3">
    <name type="scientific">Cannabis sativa</name>
    <name type="common">Hemp</name>
    <name type="synonym">Marijuana</name>
    <dbReference type="NCBI Taxonomy" id="3483"/>
    <lineage>
        <taxon>Eukaryota</taxon>
        <taxon>Viridiplantae</taxon>
        <taxon>Streptophyta</taxon>
        <taxon>Embryophyta</taxon>
        <taxon>Tracheophyta</taxon>
        <taxon>Spermatophyta</taxon>
        <taxon>Magnoliopsida</taxon>
        <taxon>eudicotyledons</taxon>
        <taxon>Gunneridae</taxon>
        <taxon>Pentapetalae</taxon>
        <taxon>rosids</taxon>
        <taxon>fabids</taxon>
        <taxon>Rosales</taxon>
        <taxon>Cannabaceae</taxon>
        <taxon>Cannabis</taxon>
    </lineage>
</organism>
<dbReference type="EMBL" id="JAATIQ010000698">
    <property type="protein sequence ID" value="KAF4348342.1"/>
    <property type="molecule type" value="Genomic_DNA"/>
</dbReference>
<dbReference type="AlphaFoldDB" id="A0A7J6DQH7"/>
<dbReference type="InterPro" id="IPR003245">
    <property type="entry name" value="Phytocyanin_dom"/>
</dbReference>
<comment type="caution">
    <text evidence="2">The sequence shown here is derived from an EMBL/GenBank/DDBJ whole genome shotgun (WGS) entry which is preliminary data.</text>
</comment>
<keyword evidence="3" id="KW-1185">Reference proteome</keyword>
<evidence type="ECO:0000313" key="2">
    <source>
        <dbReference type="EMBL" id="KAF4348342.1"/>
    </source>
</evidence>
<proteinExistence type="predicted"/>
<gene>
    <name evidence="2" type="ORF">G4B88_020405</name>
</gene>